<dbReference type="PANTHER" id="PTHR43409">
    <property type="entry name" value="ANAEROBIC MAGNESIUM-PROTOPORPHYRIN IX MONOMETHYL ESTER CYCLASE-RELATED"/>
    <property type="match status" value="1"/>
</dbReference>
<evidence type="ECO:0000256" key="5">
    <source>
        <dbReference type="ARBA" id="ARBA00022723"/>
    </source>
</evidence>
<dbReference type="InterPro" id="IPR013785">
    <property type="entry name" value="Aldolase_TIM"/>
</dbReference>
<comment type="caution">
    <text evidence="11">The sequence shown here is derived from an EMBL/GenBank/DDBJ whole genome shotgun (WGS) entry which is preliminary data.</text>
</comment>
<comment type="cofactor">
    <cofactor evidence="1">
        <name>[4Fe-4S] cluster</name>
        <dbReference type="ChEBI" id="CHEBI:49883"/>
    </cofactor>
</comment>
<dbReference type="PROSITE" id="PS51918">
    <property type="entry name" value="RADICAL_SAM"/>
    <property type="match status" value="1"/>
</dbReference>
<keyword evidence="6" id="KW-0408">Iron</keyword>
<reference evidence="11 12" key="1">
    <citation type="submission" date="2023-12" db="EMBL/GenBank/DDBJ databases">
        <title>the genome sequence of Hyalangium sp. s54d21.</title>
        <authorList>
            <person name="Zhang X."/>
        </authorList>
    </citation>
    <scope>NUCLEOTIDE SEQUENCE [LARGE SCALE GENOMIC DNA]</scope>
    <source>
        <strain evidence="12">s54d21</strain>
    </source>
</reference>
<feature type="domain" description="B12-binding" evidence="9">
    <location>
        <begin position="10"/>
        <end position="138"/>
    </location>
</feature>
<keyword evidence="5" id="KW-0479">Metal-binding</keyword>
<evidence type="ECO:0000256" key="6">
    <source>
        <dbReference type="ARBA" id="ARBA00023004"/>
    </source>
</evidence>
<protein>
    <submittedName>
        <fullName evidence="11">Radical SAM protein</fullName>
    </submittedName>
</protein>
<dbReference type="CDD" id="cd01335">
    <property type="entry name" value="Radical_SAM"/>
    <property type="match status" value="1"/>
</dbReference>
<gene>
    <name evidence="11" type="ORF">SYV04_18115</name>
</gene>
<evidence type="ECO:0000256" key="3">
    <source>
        <dbReference type="ARBA" id="ARBA00022679"/>
    </source>
</evidence>
<evidence type="ECO:0000313" key="12">
    <source>
        <dbReference type="Proteomes" id="UP001291309"/>
    </source>
</evidence>
<dbReference type="InterPro" id="IPR006638">
    <property type="entry name" value="Elp3/MiaA/NifB-like_rSAM"/>
</dbReference>
<name>A0ABU5H6F3_9BACT</name>
<dbReference type="Pfam" id="PF04055">
    <property type="entry name" value="Radical_SAM"/>
    <property type="match status" value="1"/>
</dbReference>
<evidence type="ECO:0000313" key="11">
    <source>
        <dbReference type="EMBL" id="MDY7228342.1"/>
    </source>
</evidence>
<dbReference type="SFLD" id="SFLDS00029">
    <property type="entry name" value="Radical_SAM"/>
    <property type="match status" value="1"/>
</dbReference>
<keyword evidence="12" id="KW-1185">Reference proteome</keyword>
<dbReference type="InterPro" id="IPR007197">
    <property type="entry name" value="rSAM"/>
</dbReference>
<dbReference type="SFLD" id="SFLDG01082">
    <property type="entry name" value="B12-binding_domain_containing"/>
    <property type="match status" value="1"/>
</dbReference>
<keyword evidence="7" id="KW-0411">Iron-sulfur</keyword>
<sequence>MKVLLVWPRSESVVLSDELSCCEPLPLEYLAGALKGRHEVEIHDCRLDPPLEQRAREGAAYDVVGVAVPFTCSARAAVQTAREVKRLWPRALLVLGGHHPTVSNEWFADCPADYVILGEGGDALRGLSDALEQGTPLSDVANLVPFERFLKDGPPPVGATAKDVKHLAKPDRSLLTRHAQRYFHSYYRPTALIRFSAGCPYRCDFCILWKLTAGRYFTKAVDGVLEELSEISSENIYVVDDEAFIVAKRMHELADAIATAGFRKKFHMYIRADTAVRNPALMEKWRGAGLDSVLIGAESLEEDELDAYKKGAGASETVQAMRLFHSLGVKVRANFIVRPDFERKDFARVAAQVKTLGVDLPSFSVLTPLPGTNLYERVRSEFFVDGPELYDCYHTLLRTKLPLEEFYSAFADLIQGTAARTDVPGASQAPVFYYSTGSAFTRMIQAVRDGHKLGEPVSGTPHLPPAAPASYPLPVVS</sequence>
<dbReference type="InterPro" id="IPR034466">
    <property type="entry name" value="Methyltransferase_Class_B"/>
</dbReference>
<dbReference type="Gene3D" id="3.40.50.280">
    <property type="entry name" value="Cobalamin-binding domain"/>
    <property type="match status" value="1"/>
</dbReference>
<evidence type="ECO:0000256" key="1">
    <source>
        <dbReference type="ARBA" id="ARBA00001966"/>
    </source>
</evidence>
<organism evidence="11 12">
    <name type="scientific">Hyalangium rubrum</name>
    <dbReference type="NCBI Taxonomy" id="3103134"/>
    <lineage>
        <taxon>Bacteria</taxon>
        <taxon>Pseudomonadati</taxon>
        <taxon>Myxococcota</taxon>
        <taxon>Myxococcia</taxon>
        <taxon>Myxococcales</taxon>
        <taxon>Cystobacterineae</taxon>
        <taxon>Archangiaceae</taxon>
        <taxon>Hyalangium</taxon>
    </lineage>
</organism>
<dbReference type="Gene3D" id="3.20.20.70">
    <property type="entry name" value="Aldolase class I"/>
    <property type="match status" value="1"/>
</dbReference>
<feature type="domain" description="Radical SAM core" evidence="10">
    <location>
        <begin position="185"/>
        <end position="404"/>
    </location>
</feature>
<evidence type="ECO:0000256" key="2">
    <source>
        <dbReference type="ARBA" id="ARBA00022603"/>
    </source>
</evidence>
<dbReference type="InterPro" id="IPR051198">
    <property type="entry name" value="BchE-like"/>
</dbReference>
<keyword evidence="3" id="KW-0808">Transferase</keyword>
<evidence type="ECO:0000259" key="9">
    <source>
        <dbReference type="PROSITE" id="PS51332"/>
    </source>
</evidence>
<dbReference type="Proteomes" id="UP001291309">
    <property type="component" value="Unassembled WGS sequence"/>
</dbReference>
<dbReference type="EMBL" id="JAXIVS010000006">
    <property type="protein sequence ID" value="MDY7228342.1"/>
    <property type="molecule type" value="Genomic_DNA"/>
</dbReference>
<keyword evidence="4" id="KW-0949">S-adenosyl-L-methionine</keyword>
<dbReference type="PANTHER" id="PTHR43409:SF7">
    <property type="entry name" value="BLL1977 PROTEIN"/>
    <property type="match status" value="1"/>
</dbReference>
<dbReference type="InterPro" id="IPR006158">
    <property type="entry name" value="Cobalamin-bd"/>
</dbReference>
<evidence type="ECO:0000256" key="7">
    <source>
        <dbReference type="ARBA" id="ARBA00023014"/>
    </source>
</evidence>
<dbReference type="InterPro" id="IPR058240">
    <property type="entry name" value="rSAM_sf"/>
</dbReference>
<dbReference type="SUPFAM" id="SSF102114">
    <property type="entry name" value="Radical SAM enzymes"/>
    <property type="match status" value="1"/>
</dbReference>
<feature type="region of interest" description="Disordered" evidence="8">
    <location>
        <begin position="454"/>
        <end position="477"/>
    </location>
</feature>
<dbReference type="SFLD" id="SFLDG01123">
    <property type="entry name" value="methyltransferase_(Class_B)"/>
    <property type="match status" value="1"/>
</dbReference>
<keyword evidence="2" id="KW-0489">Methyltransferase</keyword>
<dbReference type="SMART" id="SM00729">
    <property type="entry name" value="Elp3"/>
    <property type="match status" value="1"/>
</dbReference>
<dbReference type="PROSITE" id="PS51332">
    <property type="entry name" value="B12_BINDING"/>
    <property type="match status" value="1"/>
</dbReference>
<evidence type="ECO:0000259" key="10">
    <source>
        <dbReference type="PROSITE" id="PS51918"/>
    </source>
</evidence>
<dbReference type="RefSeq" id="WP_321547071.1">
    <property type="nucleotide sequence ID" value="NZ_JAXIVS010000006.1"/>
</dbReference>
<dbReference type="Pfam" id="PF02310">
    <property type="entry name" value="B12-binding"/>
    <property type="match status" value="1"/>
</dbReference>
<evidence type="ECO:0000256" key="4">
    <source>
        <dbReference type="ARBA" id="ARBA00022691"/>
    </source>
</evidence>
<feature type="compositionally biased region" description="Low complexity" evidence="8">
    <location>
        <begin position="468"/>
        <end position="477"/>
    </location>
</feature>
<accession>A0ABU5H6F3</accession>
<proteinExistence type="predicted"/>
<evidence type="ECO:0000256" key="8">
    <source>
        <dbReference type="SAM" id="MobiDB-lite"/>
    </source>
</evidence>